<evidence type="ECO:0000256" key="6">
    <source>
        <dbReference type="ARBA" id="ARBA00022701"/>
    </source>
</evidence>
<comment type="subcellular location">
    <subcellularLocation>
        <location evidence="1">Cytoplasm</location>
    </subcellularLocation>
</comment>
<dbReference type="GO" id="GO:0005737">
    <property type="term" value="C:cytoplasm"/>
    <property type="evidence" value="ECO:0007669"/>
    <property type="project" value="UniProtKB-SubCell"/>
</dbReference>
<dbReference type="PRINTS" id="PR00195">
    <property type="entry name" value="DYNAMIN"/>
</dbReference>
<feature type="compositionally biased region" description="Pro residues" evidence="13">
    <location>
        <begin position="795"/>
        <end position="823"/>
    </location>
</feature>
<dbReference type="PROSITE" id="PS51718">
    <property type="entry name" value="G_DYNAMIN_2"/>
    <property type="match status" value="1"/>
</dbReference>
<keyword evidence="6" id="KW-0493">Microtubule</keyword>
<dbReference type="InterPro" id="IPR030381">
    <property type="entry name" value="G_DYNAMIN_dom"/>
</dbReference>
<dbReference type="Pfam" id="PF01031">
    <property type="entry name" value="Dynamin_M"/>
    <property type="match status" value="1"/>
</dbReference>
<dbReference type="SMART" id="SM00053">
    <property type="entry name" value="DYNc"/>
    <property type="match status" value="1"/>
</dbReference>
<dbReference type="SUPFAM" id="SSF52540">
    <property type="entry name" value="P-loop containing nucleoside triphosphate hydrolases"/>
    <property type="match status" value="1"/>
</dbReference>
<evidence type="ECO:0000256" key="1">
    <source>
        <dbReference type="ARBA" id="ARBA00004496"/>
    </source>
</evidence>
<dbReference type="InterPro" id="IPR020850">
    <property type="entry name" value="GED_dom"/>
</dbReference>
<dbReference type="FunFam" id="1.20.120.1240:FF:000012">
    <property type="entry name" value="dynamin-3 isoform X1"/>
    <property type="match status" value="1"/>
</dbReference>
<evidence type="ECO:0000256" key="7">
    <source>
        <dbReference type="ARBA" id="ARBA00022741"/>
    </source>
</evidence>
<dbReference type="Gene3D" id="1.20.120.1240">
    <property type="entry name" value="Dynamin, middle domain"/>
    <property type="match status" value="2"/>
</dbReference>
<dbReference type="InterPro" id="IPR027417">
    <property type="entry name" value="P-loop_NTPase"/>
</dbReference>
<feature type="compositionally biased region" description="Pro residues" evidence="13">
    <location>
        <begin position="832"/>
        <end position="850"/>
    </location>
</feature>
<dbReference type="Gene3D" id="2.30.29.30">
    <property type="entry name" value="Pleckstrin-homology domain (PH domain)/Phosphotyrosine-binding domain (PTB)"/>
    <property type="match status" value="1"/>
</dbReference>
<organism evidence="17 18">
    <name type="scientific">Xiphophorus maculatus</name>
    <name type="common">Southern platyfish</name>
    <name type="synonym">Platypoecilus maculatus</name>
    <dbReference type="NCBI Taxonomy" id="8083"/>
    <lineage>
        <taxon>Eukaryota</taxon>
        <taxon>Metazoa</taxon>
        <taxon>Chordata</taxon>
        <taxon>Craniata</taxon>
        <taxon>Vertebrata</taxon>
        <taxon>Euteleostomi</taxon>
        <taxon>Actinopterygii</taxon>
        <taxon>Neopterygii</taxon>
        <taxon>Teleostei</taxon>
        <taxon>Neoteleostei</taxon>
        <taxon>Acanthomorphata</taxon>
        <taxon>Ovalentaria</taxon>
        <taxon>Atherinomorphae</taxon>
        <taxon>Cyprinodontiformes</taxon>
        <taxon>Poeciliidae</taxon>
        <taxon>Poeciliinae</taxon>
        <taxon>Xiphophorus</taxon>
    </lineage>
</organism>
<dbReference type="SMART" id="SM00302">
    <property type="entry name" value="GED"/>
    <property type="match status" value="1"/>
</dbReference>
<comment type="similarity">
    <text evidence="12">Belongs to the TRAFAC class dynamin-like GTPase superfamily. Dynamin/Fzo/YdjA family.</text>
</comment>
<keyword evidence="8" id="KW-0378">Hydrolase</keyword>
<dbReference type="FunFam" id="1.20.120.1240:FF:000014">
    <property type="entry name" value="Dynamin 2b"/>
    <property type="match status" value="1"/>
</dbReference>
<dbReference type="GO" id="GO:0005525">
    <property type="term" value="F:GTP binding"/>
    <property type="evidence" value="ECO:0007669"/>
    <property type="project" value="UniProtKB-KW"/>
</dbReference>
<dbReference type="Proteomes" id="UP000002852">
    <property type="component" value="Unassembled WGS sequence"/>
</dbReference>
<dbReference type="InterPro" id="IPR003130">
    <property type="entry name" value="GED"/>
</dbReference>
<proteinExistence type="inferred from homology"/>
<dbReference type="GO" id="GO:0008017">
    <property type="term" value="F:microtubule binding"/>
    <property type="evidence" value="ECO:0007669"/>
    <property type="project" value="TreeGrafter"/>
</dbReference>
<feature type="region of interest" description="Disordered" evidence="13">
    <location>
        <begin position="641"/>
        <end position="660"/>
    </location>
</feature>
<dbReference type="PANTHER" id="PTHR11566">
    <property type="entry name" value="DYNAMIN"/>
    <property type="match status" value="1"/>
</dbReference>
<dbReference type="InterPro" id="IPR011993">
    <property type="entry name" value="PH-like_dom_sf"/>
</dbReference>
<evidence type="ECO:0000313" key="18">
    <source>
        <dbReference type="Proteomes" id="UP000002852"/>
    </source>
</evidence>
<evidence type="ECO:0000256" key="5">
    <source>
        <dbReference type="ARBA" id="ARBA00022583"/>
    </source>
</evidence>
<evidence type="ECO:0000259" key="15">
    <source>
        <dbReference type="PROSITE" id="PS51388"/>
    </source>
</evidence>
<dbReference type="Pfam" id="PF02212">
    <property type="entry name" value="GED"/>
    <property type="match status" value="1"/>
</dbReference>
<dbReference type="eggNOG" id="KOG0446">
    <property type="taxonomic scope" value="Eukaryota"/>
</dbReference>
<evidence type="ECO:0000256" key="9">
    <source>
        <dbReference type="ARBA" id="ARBA00023134"/>
    </source>
</evidence>
<dbReference type="GO" id="GO:0005874">
    <property type="term" value="C:microtubule"/>
    <property type="evidence" value="ECO:0007669"/>
    <property type="project" value="UniProtKB-KW"/>
</dbReference>
<evidence type="ECO:0000259" key="14">
    <source>
        <dbReference type="PROSITE" id="PS50003"/>
    </source>
</evidence>
<sequence>MGNRGMEDLIPLVNRMQDAFSAIGQNANLDLPQIAVVGGQSAGKSSVLENFVGRDFLPRGSGIVTRRPLVLQLMNCPTEHAEFLHCKGKKFTDFDEVRQEIEAETDRITGANKGISPVPINLRVYSPHVLNLTLVDLPGMTKVPVGDQPADIEAQIRDMLLQFVTKENCLMLAVSPANSDLANSDALKIAKEVDPQGMRTIGVITKLDLMDEGTDAKDILENKLLPLRRGYIGVVNRSQKDIDGKKDINAAIAAERKFFLTHPAYRHLAERMGTPYLQKVLNQQLTNHIRDTLPGLRAKLQSQLLSIEKEVEEYKNFRPDDPSRKTKALLQMVQQFSVDFEKCIEGSGDQIDTAELSGGARINRIFHERFPFELVKMEFDEKELRKEISYAIKNIHGIRTGLFTPDMAFETIVKRQIGKIKEPCTKCVDMVISELVNTVRQCTKKLAQYPMLREEMERIVTQHIRDRENRTKGQVLLLIDIELSYMNTNHEDFIGFANAQQRINQMNKKKTAGNQDEIMPERGVNDRYKVIRKGWLTINNIGIMKGGAKEYWFVLTAESLSWYKDDEEKEKKYMLPVDNLKLRDVEKGFMSSKHIFALFNTEQRNVYKDYRQLELACESQEDVDAWKASFLRAGVYPERVTEKEGKSEGSDENGSDNFMHSMDPQLERQVETIRNLVDSYMAIVNKTVRDLIPKTVMHLMINNTKEFINAELLAQLYSCGDQNTLMEESQEQAQHRDEMLRMYHALREALSIIGDISTTTVSTSMPPPVDDSWLQVQRGGSGGRSPATSPTPNRRAPPGPPARPGSRGPPPGPPPAGGPPVPSRPGASPDPHGGPPPTVPSRPNRAPPSVPRITITDR</sequence>
<dbReference type="Pfam" id="PF00350">
    <property type="entry name" value="Dynamin_N"/>
    <property type="match status" value="1"/>
</dbReference>
<dbReference type="PROSITE" id="PS51388">
    <property type="entry name" value="GED"/>
    <property type="match status" value="1"/>
</dbReference>
<evidence type="ECO:0000259" key="16">
    <source>
        <dbReference type="PROSITE" id="PS51718"/>
    </source>
</evidence>
<dbReference type="PROSITE" id="PS50003">
    <property type="entry name" value="PH_DOMAIN"/>
    <property type="match status" value="1"/>
</dbReference>
<dbReference type="InterPro" id="IPR001401">
    <property type="entry name" value="Dynamin_GTPase"/>
</dbReference>
<dbReference type="CDD" id="cd01256">
    <property type="entry name" value="PH_dynamin"/>
    <property type="match status" value="1"/>
</dbReference>
<dbReference type="SUPFAM" id="SSF50729">
    <property type="entry name" value="PH domain-like"/>
    <property type="match status" value="1"/>
</dbReference>
<reference evidence="18" key="1">
    <citation type="submission" date="2012-01" db="EMBL/GenBank/DDBJ databases">
        <authorList>
            <person name="Walter R."/>
            <person name="Schartl M."/>
            <person name="Warren W."/>
        </authorList>
    </citation>
    <scope>NUCLEOTIDE SEQUENCE [LARGE SCALE GENOMIC DNA]</scope>
    <source>
        <strain evidence="18">JP 163 A</strain>
    </source>
</reference>
<name>M3ZTX2_XIPMA</name>
<feature type="region of interest" description="Disordered" evidence="13">
    <location>
        <begin position="761"/>
        <end position="858"/>
    </location>
</feature>
<accession>M3ZTX2</accession>
<dbReference type="GO" id="GO:0098793">
    <property type="term" value="C:presynapse"/>
    <property type="evidence" value="ECO:0007669"/>
    <property type="project" value="GOC"/>
</dbReference>
<evidence type="ECO:0000256" key="10">
    <source>
        <dbReference type="ARBA" id="ARBA00023175"/>
    </source>
</evidence>
<reference evidence="18" key="2">
    <citation type="journal article" date="2013" name="Nat. Genet.">
        <title>The genome of the platyfish, Xiphophorus maculatus, provides insights into evolutionary adaptation and several complex traits.</title>
        <authorList>
            <person name="Schartl M."/>
            <person name="Walter R.B."/>
            <person name="Shen Y."/>
            <person name="Garcia T."/>
            <person name="Catchen J."/>
            <person name="Amores A."/>
            <person name="Braasch I."/>
            <person name="Chalopin D."/>
            <person name="Volff J.N."/>
            <person name="Lesch K.P."/>
            <person name="Bisazza A."/>
            <person name="Minx P."/>
            <person name="Hillier L."/>
            <person name="Wilson R.K."/>
            <person name="Fuerstenberg S."/>
            <person name="Boore J."/>
            <person name="Searle S."/>
            <person name="Postlethwait J.H."/>
            <person name="Warren W.C."/>
        </authorList>
    </citation>
    <scope>NUCLEOTIDE SEQUENCE [LARGE SCALE GENOMIC DNA]</scope>
    <source>
        <strain evidence="18">JP 163 A</strain>
    </source>
</reference>
<dbReference type="InterPro" id="IPR019762">
    <property type="entry name" value="Dynamin_GTPase_CS"/>
</dbReference>
<dbReference type="GO" id="GO:0005886">
    <property type="term" value="C:plasma membrane"/>
    <property type="evidence" value="ECO:0007669"/>
    <property type="project" value="TreeGrafter"/>
</dbReference>
<keyword evidence="7 12" id="KW-0547">Nucleotide-binding</keyword>
<reference evidence="17" key="4">
    <citation type="submission" date="2025-09" db="UniProtKB">
        <authorList>
            <consortium name="Ensembl"/>
        </authorList>
    </citation>
    <scope>IDENTIFICATION</scope>
    <source>
        <strain evidence="17">JP 163 A</strain>
    </source>
</reference>
<reference evidence="17" key="3">
    <citation type="submission" date="2025-08" db="UniProtKB">
        <authorList>
            <consortium name="Ensembl"/>
        </authorList>
    </citation>
    <scope>IDENTIFICATION</scope>
    <source>
        <strain evidence="17">JP 163 A</strain>
    </source>
</reference>
<dbReference type="Ensembl" id="ENSXMAT00000005671.2">
    <property type="protein sequence ID" value="ENSXMAP00000005665.2"/>
    <property type="gene ID" value="ENSXMAG00000005602.2"/>
</dbReference>
<dbReference type="SMART" id="SM00233">
    <property type="entry name" value="PH"/>
    <property type="match status" value="1"/>
</dbReference>
<dbReference type="GO" id="GO:0003924">
    <property type="term" value="F:GTPase activity"/>
    <property type="evidence" value="ECO:0007669"/>
    <property type="project" value="InterPro"/>
</dbReference>
<evidence type="ECO:0000256" key="2">
    <source>
        <dbReference type="ARBA" id="ARBA00011980"/>
    </source>
</evidence>
<dbReference type="InterPro" id="IPR022812">
    <property type="entry name" value="Dynamin"/>
</dbReference>
<feature type="domain" description="GED" evidence="15">
    <location>
        <begin position="670"/>
        <end position="761"/>
    </location>
</feature>
<dbReference type="PROSITE" id="PS00410">
    <property type="entry name" value="G_DYNAMIN_1"/>
    <property type="match status" value="1"/>
</dbReference>
<dbReference type="CDD" id="cd08771">
    <property type="entry name" value="DLP_1"/>
    <property type="match status" value="1"/>
</dbReference>
<evidence type="ECO:0000256" key="13">
    <source>
        <dbReference type="SAM" id="MobiDB-lite"/>
    </source>
</evidence>
<keyword evidence="10" id="KW-0505">Motor protein</keyword>
<feature type="domain" description="Dynamin-type G" evidence="16">
    <location>
        <begin position="28"/>
        <end position="294"/>
    </location>
</feature>
<keyword evidence="4" id="KW-0963">Cytoplasm</keyword>
<dbReference type="Gene3D" id="3.40.50.300">
    <property type="entry name" value="P-loop containing nucleotide triphosphate hydrolases"/>
    <property type="match status" value="1"/>
</dbReference>
<dbReference type="InterPro" id="IPR001849">
    <property type="entry name" value="PH_domain"/>
</dbReference>
<evidence type="ECO:0000256" key="3">
    <source>
        <dbReference type="ARBA" id="ARBA00015210"/>
    </source>
</evidence>
<dbReference type="InterPro" id="IPR045063">
    <property type="entry name" value="Dynamin_N"/>
</dbReference>
<dbReference type="Pfam" id="PF00169">
    <property type="entry name" value="PH"/>
    <property type="match status" value="1"/>
</dbReference>
<dbReference type="EC" id="3.6.5.5" evidence="2"/>
<dbReference type="InterPro" id="IPR000375">
    <property type="entry name" value="Dynamin_stalk"/>
</dbReference>
<dbReference type="FunFam" id="2.30.29.30:FF:000010">
    <property type="entry name" value="dynamin-1 isoform X2"/>
    <property type="match status" value="1"/>
</dbReference>
<evidence type="ECO:0000256" key="12">
    <source>
        <dbReference type="RuleBase" id="RU003932"/>
    </source>
</evidence>
<dbReference type="GeneTree" id="ENSGT00940000155214"/>
<evidence type="ECO:0000256" key="11">
    <source>
        <dbReference type="ARBA" id="ARBA00031810"/>
    </source>
</evidence>
<dbReference type="HOGENOM" id="CLU_008964_1_1_1"/>
<dbReference type="AlphaFoldDB" id="M3ZTX2"/>
<protein>
    <recommendedName>
        <fullName evidence="3">Interferon-induced GTP-binding protein Mx</fullName>
        <ecNumber evidence="2">3.6.5.5</ecNumber>
    </recommendedName>
    <alternativeName>
        <fullName evidence="11">Interferon-inducible Mx protein</fullName>
    </alternativeName>
</protein>
<keyword evidence="9 12" id="KW-0342">GTP-binding</keyword>
<keyword evidence="18" id="KW-1185">Reference proteome</keyword>
<dbReference type="FunFam" id="3.40.50.300:FF:000045">
    <property type="entry name" value="dynamin-1 isoform X2"/>
    <property type="match status" value="1"/>
</dbReference>
<dbReference type="GO" id="GO:0031623">
    <property type="term" value="P:receptor internalization"/>
    <property type="evidence" value="ECO:0007669"/>
    <property type="project" value="TreeGrafter"/>
</dbReference>
<feature type="domain" description="PH" evidence="14">
    <location>
        <begin position="529"/>
        <end position="635"/>
    </location>
</feature>
<dbReference type="PANTHER" id="PTHR11566:SF32">
    <property type="entry name" value="DYNAMIN-1"/>
    <property type="match status" value="1"/>
</dbReference>
<evidence type="ECO:0000256" key="4">
    <source>
        <dbReference type="ARBA" id="ARBA00022490"/>
    </source>
</evidence>
<evidence type="ECO:0000256" key="8">
    <source>
        <dbReference type="ARBA" id="ARBA00022801"/>
    </source>
</evidence>
<keyword evidence="5" id="KW-0254">Endocytosis</keyword>
<evidence type="ECO:0000313" key="17">
    <source>
        <dbReference type="Ensembl" id="ENSXMAP00000005665.2"/>
    </source>
</evidence>
<dbReference type="GO" id="GO:0016185">
    <property type="term" value="P:synaptic vesicle budding from presynaptic endocytic zone membrane"/>
    <property type="evidence" value="ECO:0007669"/>
    <property type="project" value="TreeGrafter"/>
</dbReference>